<dbReference type="AlphaFoldDB" id="B0D4G5"/>
<protein>
    <submittedName>
        <fullName evidence="2">Predicted protein</fullName>
    </submittedName>
</protein>
<dbReference type="OrthoDB" id="5386422at2759"/>
<accession>B0D4G5</accession>
<dbReference type="HOGENOM" id="CLU_2061890_0_0_1"/>
<sequence length="119" mass="12903">MAESGGGCRTLARGGGGGGGRERDGHADVTMPQKANVTVWQRLNTTVHWTGTGLRKVACSPVRVQWTGLDWTGLDLSPVDWALCKPIWPSNWATGIHWTPLDSTGIHMDYVGDGKDLQY</sequence>
<dbReference type="EMBL" id="DS547097">
    <property type="protein sequence ID" value="EDR10558.1"/>
    <property type="molecule type" value="Genomic_DNA"/>
</dbReference>
<dbReference type="GeneID" id="6074488"/>
<reference evidence="2 3" key="1">
    <citation type="journal article" date="2008" name="Nature">
        <title>The genome of Laccaria bicolor provides insights into mycorrhizal symbiosis.</title>
        <authorList>
            <person name="Martin F."/>
            <person name="Aerts A."/>
            <person name="Ahren D."/>
            <person name="Brun A."/>
            <person name="Danchin E.G.J."/>
            <person name="Duchaussoy F."/>
            <person name="Gibon J."/>
            <person name="Kohler A."/>
            <person name="Lindquist E."/>
            <person name="Pereda V."/>
            <person name="Salamov A."/>
            <person name="Shapiro H.J."/>
            <person name="Wuyts J."/>
            <person name="Blaudez D."/>
            <person name="Buee M."/>
            <person name="Brokstein P."/>
            <person name="Canbaeck B."/>
            <person name="Cohen D."/>
            <person name="Courty P.E."/>
            <person name="Coutinho P.M."/>
            <person name="Delaruelle C."/>
            <person name="Detter J.C."/>
            <person name="Deveau A."/>
            <person name="DiFazio S."/>
            <person name="Duplessis S."/>
            <person name="Fraissinet-Tachet L."/>
            <person name="Lucic E."/>
            <person name="Frey-Klett P."/>
            <person name="Fourrey C."/>
            <person name="Feussner I."/>
            <person name="Gay G."/>
            <person name="Grimwood J."/>
            <person name="Hoegger P.J."/>
            <person name="Jain P."/>
            <person name="Kilaru S."/>
            <person name="Labbe J."/>
            <person name="Lin Y.C."/>
            <person name="Legue V."/>
            <person name="Le Tacon F."/>
            <person name="Marmeisse R."/>
            <person name="Melayah D."/>
            <person name="Montanini B."/>
            <person name="Muratet M."/>
            <person name="Nehls U."/>
            <person name="Niculita-Hirzel H."/>
            <person name="Oudot-Le Secq M.P."/>
            <person name="Peter M."/>
            <person name="Quesneville H."/>
            <person name="Rajashekar B."/>
            <person name="Reich M."/>
            <person name="Rouhier N."/>
            <person name="Schmutz J."/>
            <person name="Yin T."/>
            <person name="Chalot M."/>
            <person name="Henrissat B."/>
            <person name="Kuees U."/>
            <person name="Lucas S."/>
            <person name="Van de Peer Y."/>
            <person name="Podila G.K."/>
            <person name="Polle A."/>
            <person name="Pukkila P.J."/>
            <person name="Richardson P.M."/>
            <person name="Rouze P."/>
            <person name="Sanders I.R."/>
            <person name="Stajich J.E."/>
            <person name="Tunlid A."/>
            <person name="Tuskan G."/>
            <person name="Grigoriev I.V."/>
        </authorList>
    </citation>
    <scope>NUCLEOTIDE SEQUENCE [LARGE SCALE GENOMIC DNA]</scope>
    <source>
        <strain evidence="3">S238N-H82 / ATCC MYA-4686</strain>
    </source>
</reference>
<feature type="region of interest" description="Disordered" evidence="1">
    <location>
        <begin position="1"/>
        <end position="31"/>
    </location>
</feature>
<dbReference type="RefSeq" id="XP_001879008.1">
    <property type="nucleotide sequence ID" value="XM_001878973.1"/>
</dbReference>
<organism evidence="3">
    <name type="scientific">Laccaria bicolor (strain S238N-H82 / ATCC MYA-4686)</name>
    <name type="common">Bicoloured deceiver</name>
    <name type="synonym">Laccaria laccata var. bicolor</name>
    <dbReference type="NCBI Taxonomy" id="486041"/>
    <lineage>
        <taxon>Eukaryota</taxon>
        <taxon>Fungi</taxon>
        <taxon>Dikarya</taxon>
        <taxon>Basidiomycota</taxon>
        <taxon>Agaricomycotina</taxon>
        <taxon>Agaricomycetes</taxon>
        <taxon>Agaricomycetidae</taxon>
        <taxon>Agaricales</taxon>
        <taxon>Agaricineae</taxon>
        <taxon>Hydnangiaceae</taxon>
        <taxon>Laccaria</taxon>
    </lineage>
</organism>
<name>B0D4G5_LACBS</name>
<dbReference type="Proteomes" id="UP000001194">
    <property type="component" value="Unassembled WGS sequence"/>
</dbReference>
<dbReference type="InParanoid" id="B0D4G5"/>
<dbReference type="KEGG" id="lbc:LACBIDRAFT_325297"/>
<evidence type="ECO:0000256" key="1">
    <source>
        <dbReference type="SAM" id="MobiDB-lite"/>
    </source>
</evidence>
<evidence type="ECO:0000313" key="3">
    <source>
        <dbReference type="Proteomes" id="UP000001194"/>
    </source>
</evidence>
<gene>
    <name evidence="2" type="ORF">LACBIDRAFT_325297</name>
</gene>
<feature type="compositionally biased region" description="Gly residues" evidence="1">
    <location>
        <begin position="1"/>
        <end position="19"/>
    </location>
</feature>
<keyword evidence="3" id="KW-1185">Reference proteome</keyword>
<proteinExistence type="predicted"/>
<evidence type="ECO:0000313" key="2">
    <source>
        <dbReference type="EMBL" id="EDR10558.1"/>
    </source>
</evidence>